<evidence type="ECO:0000256" key="2">
    <source>
        <dbReference type="SAM" id="SignalP"/>
    </source>
</evidence>
<evidence type="ECO:0000313" key="4">
    <source>
        <dbReference type="EMBL" id="MBM0746967.1"/>
    </source>
</evidence>
<evidence type="ECO:0000259" key="3">
    <source>
        <dbReference type="Pfam" id="PF11622"/>
    </source>
</evidence>
<feature type="signal peptide" evidence="2">
    <location>
        <begin position="1"/>
        <end position="26"/>
    </location>
</feature>
<dbReference type="InterPro" id="IPR037125">
    <property type="entry name" value="YajI-like_sf"/>
</dbReference>
<keyword evidence="2" id="KW-0732">Signal</keyword>
<dbReference type="RefSeq" id="WP_039382961.1">
    <property type="nucleotide sequence ID" value="NZ_CP083448.1"/>
</dbReference>
<feature type="domain" description="DUF3251" evidence="3">
    <location>
        <begin position="28"/>
        <end position="180"/>
    </location>
</feature>
<name>A0ABS1Z3I8_9GAMM</name>
<protein>
    <submittedName>
        <fullName evidence="4">DUF3251 domain-containing protein</fullName>
    </submittedName>
</protein>
<keyword evidence="1" id="KW-0175">Coiled coil</keyword>
<comment type="caution">
    <text evidence="4">The sequence shown here is derived from an EMBL/GenBank/DDBJ whole genome shotgun (WGS) entry which is preliminary data.</text>
</comment>
<dbReference type="EMBL" id="JAFCXS010000003">
    <property type="protein sequence ID" value="MBM0746967.1"/>
    <property type="molecule type" value="Genomic_DNA"/>
</dbReference>
<gene>
    <name evidence="4" type="ORF">JJB79_05970</name>
</gene>
<dbReference type="Proteomes" id="UP000809137">
    <property type="component" value="Unassembled WGS sequence"/>
</dbReference>
<evidence type="ECO:0000256" key="1">
    <source>
        <dbReference type="SAM" id="Coils"/>
    </source>
</evidence>
<keyword evidence="5" id="KW-1185">Reference proteome</keyword>
<proteinExistence type="predicted"/>
<feature type="chain" id="PRO_5045204960" evidence="2">
    <location>
        <begin position="27"/>
        <end position="183"/>
    </location>
</feature>
<sequence length="183" mass="19366">MRLRSLPVPAVLSLLLLSSCSTPPPAPQVRELHQEVSQLNQQMRHLTRRAGALEQQGQLNSRSTQGAWLVPGSATPVDLETQLGTLRLALLNVSAEANGSQASLVIRSADDKPVPALSATVVWGEIDPASGQPLAADSLSQRISVPASLMPRSTVTVPLHLSGLTPDRLGYVRVHEVTADAAP</sequence>
<feature type="coiled-coil region" evidence="1">
    <location>
        <begin position="29"/>
        <end position="56"/>
    </location>
</feature>
<dbReference type="GeneID" id="84690492"/>
<evidence type="ECO:0000313" key="5">
    <source>
        <dbReference type="Proteomes" id="UP000809137"/>
    </source>
</evidence>
<organism evidence="4 5">
    <name type="scientific">Pantoea eucrina</name>
    <dbReference type="NCBI Taxonomy" id="472693"/>
    <lineage>
        <taxon>Bacteria</taxon>
        <taxon>Pseudomonadati</taxon>
        <taxon>Pseudomonadota</taxon>
        <taxon>Gammaproteobacteria</taxon>
        <taxon>Enterobacterales</taxon>
        <taxon>Erwiniaceae</taxon>
        <taxon>Pantoea</taxon>
    </lineage>
</organism>
<dbReference type="PROSITE" id="PS51257">
    <property type="entry name" value="PROKAR_LIPOPROTEIN"/>
    <property type="match status" value="1"/>
</dbReference>
<dbReference type="Gene3D" id="2.60.40.1620">
    <property type="entry name" value="Lipoprotein YajI-like"/>
    <property type="match status" value="1"/>
</dbReference>
<accession>A0ABS1Z3I8</accession>
<dbReference type="NCBIfam" id="NF008575">
    <property type="entry name" value="PRK11530.1"/>
    <property type="match status" value="1"/>
</dbReference>
<dbReference type="InterPro" id="IPR021658">
    <property type="entry name" value="DUF3251"/>
</dbReference>
<reference evidence="4 5" key="1">
    <citation type="submission" date="2021-01" db="EMBL/GenBank/DDBJ databases">
        <title>Complete genome sequence of Pantoea eucrina OB49, a heavy metal tolerant bacterium with PGPR potential isolated from wheat in Algeria.</title>
        <authorList>
            <person name="Lekired A."/>
            <person name="Ouzari I.H."/>
        </authorList>
    </citation>
    <scope>NUCLEOTIDE SEQUENCE [LARGE SCALE GENOMIC DNA]</scope>
    <source>
        <strain evidence="4 5">OB49</strain>
    </source>
</reference>
<dbReference type="Pfam" id="PF11622">
    <property type="entry name" value="DUF3251"/>
    <property type="match status" value="1"/>
</dbReference>